<dbReference type="Pfam" id="PF23559">
    <property type="entry name" value="WHD_DRP"/>
    <property type="match status" value="1"/>
</dbReference>
<evidence type="ECO:0000256" key="1">
    <source>
        <dbReference type="ARBA" id="ARBA00008894"/>
    </source>
</evidence>
<dbReference type="Gene3D" id="1.10.8.430">
    <property type="entry name" value="Helical domain of apoptotic protease-activating factors"/>
    <property type="match status" value="1"/>
</dbReference>
<reference evidence="10 11" key="1">
    <citation type="submission" date="2024-11" db="EMBL/GenBank/DDBJ databases">
        <title>A near-complete genome assembly of Cinchona calisaya.</title>
        <authorList>
            <person name="Lian D.C."/>
            <person name="Zhao X.W."/>
            <person name="Wei L."/>
        </authorList>
    </citation>
    <scope>NUCLEOTIDE SEQUENCE [LARGE SCALE GENOMIC DNA]</scope>
    <source>
        <tissue evidence="10">Nenye</tissue>
    </source>
</reference>
<dbReference type="InterPro" id="IPR042197">
    <property type="entry name" value="Apaf_helical"/>
</dbReference>
<dbReference type="Proteomes" id="UP001630127">
    <property type="component" value="Unassembled WGS sequence"/>
</dbReference>
<dbReference type="SUPFAM" id="SSF52540">
    <property type="entry name" value="P-loop containing nucleoside triphosphate hydrolases"/>
    <property type="match status" value="1"/>
</dbReference>
<dbReference type="PANTHER" id="PTHR23155:SF1228">
    <property type="entry name" value="NB-ARC DOMAIN CONTAINING PROTEIN, EXPRESSED"/>
    <property type="match status" value="1"/>
</dbReference>
<accession>A0ABD3ATC9</accession>
<dbReference type="PRINTS" id="PR00364">
    <property type="entry name" value="DISEASERSIST"/>
</dbReference>
<evidence type="ECO:0000256" key="6">
    <source>
        <dbReference type="ARBA" id="ARBA00022840"/>
    </source>
</evidence>
<proteinExistence type="inferred from homology"/>
<organism evidence="10 11">
    <name type="scientific">Cinchona calisaya</name>
    <dbReference type="NCBI Taxonomy" id="153742"/>
    <lineage>
        <taxon>Eukaryota</taxon>
        <taxon>Viridiplantae</taxon>
        <taxon>Streptophyta</taxon>
        <taxon>Embryophyta</taxon>
        <taxon>Tracheophyta</taxon>
        <taxon>Spermatophyta</taxon>
        <taxon>Magnoliopsida</taxon>
        <taxon>eudicotyledons</taxon>
        <taxon>Gunneridae</taxon>
        <taxon>Pentapetalae</taxon>
        <taxon>asterids</taxon>
        <taxon>lamiids</taxon>
        <taxon>Gentianales</taxon>
        <taxon>Rubiaceae</taxon>
        <taxon>Cinchonoideae</taxon>
        <taxon>Cinchoneae</taxon>
        <taxon>Cinchona</taxon>
    </lineage>
</organism>
<name>A0ABD3ATC9_9GENT</name>
<evidence type="ECO:0000256" key="3">
    <source>
        <dbReference type="ARBA" id="ARBA00022737"/>
    </source>
</evidence>
<dbReference type="GO" id="GO:0005524">
    <property type="term" value="F:ATP binding"/>
    <property type="evidence" value="ECO:0007669"/>
    <property type="project" value="UniProtKB-KW"/>
</dbReference>
<evidence type="ECO:0000313" key="10">
    <source>
        <dbReference type="EMBL" id="KAL3534472.1"/>
    </source>
</evidence>
<keyword evidence="4" id="KW-0547">Nucleotide-binding</keyword>
<dbReference type="Gene3D" id="1.10.10.10">
    <property type="entry name" value="Winged helix-like DNA-binding domain superfamily/Winged helix DNA-binding domain"/>
    <property type="match status" value="1"/>
</dbReference>
<feature type="domain" description="Disease resistance protein winged helix" evidence="8">
    <location>
        <begin position="223"/>
        <end position="294"/>
    </location>
</feature>
<evidence type="ECO:0000256" key="2">
    <source>
        <dbReference type="ARBA" id="ARBA00022614"/>
    </source>
</evidence>
<comment type="caution">
    <text evidence="10">The sequence shown here is derived from an EMBL/GenBank/DDBJ whole genome shotgun (WGS) entry which is preliminary data.</text>
</comment>
<sequence>MLGLGKTTLAYSVYKYPSINIHFHVCAWSCISQVYEKDSLLFDIFDQIVGKTIRSHETNREDFVQKLYQSLKGRKYLIVIDDIWDIKAWNNLKGPFPDDENGSRILFTTRHRAVALETNSIPYALRLLSPEESCELLWLRLFNGETCPPELSTISKSIARNCKGLLLAVILVAGILKRSKRKEDCWEHVSNKLVSLEASDILEFSYKHLPDCLKPCFLYFGTFPEDTIISASKLIRLWICEGFVQQPNLGHNSLEQEAENYLNDLVDRSLVMIGKRSSKGGVKACHIHDVLRDFCSTKLQDERFLMLEHKFGGTFVLHGDLEIHISPLLYYKRSDSALNFRLRKLDYGFILQYNLLRVLDLGNVGAISYANTYDLVNIAKLVHLRYLTIRISTDEIPSEIGNLRNLEILFLSMYFMKLCYQRLSGIWQA</sequence>
<dbReference type="InterPro" id="IPR027417">
    <property type="entry name" value="P-loop_NTPase"/>
</dbReference>
<dbReference type="InterPro" id="IPR058922">
    <property type="entry name" value="WHD_DRP"/>
</dbReference>
<evidence type="ECO:0000256" key="5">
    <source>
        <dbReference type="ARBA" id="ARBA00022821"/>
    </source>
</evidence>
<dbReference type="InterPro" id="IPR036388">
    <property type="entry name" value="WH-like_DNA-bd_sf"/>
</dbReference>
<dbReference type="GO" id="GO:0051707">
    <property type="term" value="P:response to other organism"/>
    <property type="evidence" value="ECO:0007669"/>
    <property type="project" value="UniProtKB-ARBA"/>
</dbReference>
<dbReference type="SUPFAM" id="SSF52058">
    <property type="entry name" value="L domain-like"/>
    <property type="match status" value="1"/>
</dbReference>
<evidence type="ECO:0008006" key="12">
    <source>
        <dbReference type="Google" id="ProtNLM"/>
    </source>
</evidence>
<evidence type="ECO:0000256" key="4">
    <source>
        <dbReference type="ARBA" id="ARBA00022741"/>
    </source>
</evidence>
<dbReference type="PANTHER" id="PTHR23155">
    <property type="entry name" value="DISEASE RESISTANCE PROTEIN RP"/>
    <property type="match status" value="1"/>
</dbReference>
<protein>
    <recommendedName>
        <fullName evidence="12">NB-ARC domain-containing protein</fullName>
    </recommendedName>
</protein>
<dbReference type="Gene3D" id="3.40.50.300">
    <property type="entry name" value="P-loop containing nucleotide triphosphate hydrolases"/>
    <property type="match status" value="1"/>
</dbReference>
<gene>
    <name evidence="10" type="ORF">ACH5RR_002933</name>
</gene>
<evidence type="ECO:0000313" key="11">
    <source>
        <dbReference type="Proteomes" id="UP001630127"/>
    </source>
</evidence>
<evidence type="ECO:0000259" key="8">
    <source>
        <dbReference type="Pfam" id="PF23559"/>
    </source>
</evidence>
<keyword evidence="11" id="KW-1185">Reference proteome</keyword>
<feature type="domain" description="Disease resistance R13L4/SHOC-2-like LRR" evidence="9">
    <location>
        <begin position="352"/>
        <end position="412"/>
    </location>
</feature>
<dbReference type="InterPro" id="IPR044974">
    <property type="entry name" value="Disease_R_plants"/>
</dbReference>
<evidence type="ECO:0000259" key="9">
    <source>
        <dbReference type="Pfam" id="PF23598"/>
    </source>
</evidence>
<dbReference type="FunFam" id="1.10.10.10:FF:000322">
    <property type="entry name" value="Probable disease resistance protein At1g63360"/>
    <property type="match status" value="1"/>
</dbReference>
<dbReference type="InterPro" id="IPR002182">
    <property type="entry name" value="NB-ARC"/>
</dbReference>
<feature type="domain" description="NB-ARC" evidence="7">
    <location>
        <begin position="1"/>
        <end position="142"/>
    </location>
</feature>
<dbReference type="AlphaFoldDB" id="A0ABD3ATC9"/>
<dbReference type="Pfam" id="PF00931">
    <property type="entry name" value="NB-ARC"/>
    <property type="match status" value="1"/>
</dbReference>
<evidence type="ECO:0000259" key="7">
    <source>
        <dbReference type="Pfam" id="PF00931"/>
    </source>
</evidence>
<comment type="similarity">
    <text evidence="1">Belongs to the disease resistance NB-LRR family.</text>
</comment>
<keyword evidence="5" id="KW-0611">Plant defense</keyword>
<keyword evidence="3" id="KW-0677">Repeat</keyword>
<dbReference type="InterPro" id="IPR055414">
    <property type="entry name" value="LRR_R13L4/SHOC2-like"/>
</dbReference>
<keyword evidence="6" id="KW-0067">ATP-binding</keyword>
<dbReference type="Pfam" id="PF23598">
    <property type="entry name" value="LRR_14"/>
    <property type="match status" value="1"/>
</dbReference>
<dbReference type="EMBL" id="JBJUIK010000002">
    <property type="protein sequence ID" value="KAL3534472.1"/>
    <property type="molecule type" value="Genomic_DNA"/>
</dbReference>
<keyword evidence="2" id="KW-0433">Leucine-rich repeat</keyword>
<dbReference type="GO" id="GO:0006952">
    <property type="term" value="P:defense response"/>
    <property type="evidence" value="ECO:0007669"/>
    <property type="project" value="UniProtKB-KW"/>
</dbReference>